<dbReference type="GeneID" id="24796735"/>
<feature type="domain" description="Helix-turn-helix type 11" evidence="1">
    <location>
        <begin position="17"/>
        <end position="61"/>
    </location>
</feature>
<dbReference type="SMART" id="SM00344">
    <property type="entry name" value="HTH_ASNC"/>
    <property type="match status" value="1"/>
</dbReference>
<dbReference type="AlphaFoldDB" id="A0A0A7GE01"/>
<reference evidence="2 3" key="1">
    <citation type="journal article" date="2015" name="Appl. Environ. Microbiol.">
        <title>The Geoglobus acetivorans genome: Fe(III) reduction, acetate utilization, autotrophic growth, and degradation of aromatic compounds in a hyperthermophilic archaeon.</title>
        <authorList>
            <person name="Mardanov A.V."/>
            <person name="Slododkina G.B."/>
            <person name="Slobodkin A.I."/>
            <person name="Beletsky A.V."/>
            <person name="Gavrilov S.N."/>
            <person name="Kublanov I.V."/>
            <person name="Bonch-Osmolovskaya E.A."/>
            <person name="Skryabin K.G."/>
            <person name="Ravin N.V."/>
        </authorList>
    </citation>
    <scope>NUCLEOTIDE SEQUENCE [LARGE SCALE GENOMIC DNA]</scope>
    <source>
        <strain evidence="2 3">SBH6</strain>
    </source>
</reference>
<dbReference type="SUPFAM" id="SSF46785">
    <property type="entry name" value="Winged helix' DNA-binding domain"/>
    <property type="match status" value="1"/>
</dbReference>
<dbReference type="InterPro" id="IPR019888">
    <property type="entry name" value="Tscrpt_reg_AsnC-like"/>
</dbReference>
<dbReference type="Gene3D" id="1.10.10.10">
    <property type="entry name" value="Winged helix-like DNA-binding domain superfamily/Winged helix DNA-binding domain"/>
    <property type="match status" value="1"/>
</dbReference>
<evidence type="ECO:0000313" key="2">
    <source>
        <dbReference type="EMBL" id="AIY89191.1"/>
    </source>
</evidence>
<dbReference type="Gene3D" id="3.30.70.920">
    <property type="match status" value="1"/>
</dbReference>
<dbReference type="PANTHER" id="PTHR30154:SF34">
    <property type="entry name" value="TRANSCRIPTIONAL REGULATOR AZLB"/>
    <property type="match status" value="1"/>
</dbReference>
<dbReference type="CDD" id="cd00090">
    <property type="entry name" value="HTH_ARSR"/>
    <property type="match status" value="1"/>
</dbReference>
<sequence length="165" mass="19336">MENEICKSEIEDPVNKRILEGLLRNQTLDEIAEELNVAVRTVQNRIKQLEKRGCIVEKKKGVWEVNYRRIGLDTIAVVLLSVKNSRDDLVKLIEHLKRLDYVENVFEIIGGEFDLCVIVRFRGLEEAMKENDLFIRWMNRNGILVDDFKAYISGKTHKDHRRSII</sequence>
<dbReference type="EMBL" id="CP009552">
    <property type="protein sequence ID" value="AIY89191.1"/>
    <property type="molecule type" value="Genomic_DNA"/>
</dbReference>
<dbReference type="InterPro" id="IPR036388">
    <property type="entry name" value="WH-like_DNA-bd_sf"/>
</dbReference>
<dbReference type="GO" id="GO:0043200">
    <property type="term" value="P:response to amino acid"/>
    <property type="evidence" value="ECO:0007669"/>
    <property type="project" value="TreeGrafter"/>
</dbReference>
<dbReference type="GO" id="GO:0043565">
    <property type="term" value="F:sequence-specific DNA binding"/>
    <property type="evidence" value="ECO:0007669"/>
    <property type="project" value="TreeGrafter"/>
</dbReference>
<dbReference type="Pfam" id="PF08279">
    <property type="entry name" value="HTH_11"/>
    <property type="match status" value="1"/>
</dbReference>
<evidence type="ECO:0000259" key="1">
    <source>
        <dbReference type="Pfam" id="PF08279"/>
    </source>
</evidence>
<protein>
    <submittedName>
        <fullName evidence="2">Transcriptional regulator, AsnC family</fullName>
    </submittedName>
</protein>
<dbReference type="PANTHER" id="PTHR30154">
    <property type="entry name" value="LEUCINE-RESPONSIVE REGULATORY PROTEIN"/>
    <property type="match status" value="1"/>
</dbReference>
<evidence type="ECO:0000313" key="3">
    <source>
        <dbReference type="Proteomes" id="UP000030624"/>
    </source>
</evidence>
<proteinExistence type="predicted"/>
<dbReference type="STRING" id="565033.GACE_0134"/>
<dbReference type="InterPro" id="IPR011991">
    <property type="entry name" value="ArsR-like_HTH"/>
</dbReference>
<dbReference type="eggNOG" id="arCOG01580">
    <property type="taxonomic scope" value="Archaea"/>
</dbReference>
<name>A0A0A7GE01_GEOAI</name>
<dbReference type="InterPro" id="IPR036390">
    <property type="entry name" value="WH_DNA-bd_sf"/>
</dbReference>
<dbReference type="KEGG" id="gac:GACE_0134"/>
<dbReference type="Proteomes" id="UP000030624">
    <property type="component" value="Chromosome"/>
</dbReference>
<dbReference type="RefSeq" id="WP_052400162.1">
    <property type="nucleotide sequence ID" value="NZ_CP009552.1"/>
</dbReference>
<accession>A0A0A7GE01</accession>
<dbReference type="HOGENOM" id="CLU_1551740_0_0_2"/>
<dbReference type="InterPro" id="IPR013196">
    <property type="entry name" value="HTH_11"/>
</dbReference>
<organism evidence="2 3">
    <name type="scientific">Geoglobus acetivorans</name>
    <dbReference type="NCBI Taxonomy" id="565033"/>
    <lineage>
        <taxon>Archaea</taxon>
        <taxon>Methanobacteriati</taxon>
        <taxon>Methanobacteriota</taxon>
        <taxon>Archaeoglobi</taxon>
        <taxon>Archaeoglobales</taxon>
        <taxon>Archaeoglobaceae</taxon>
        <taxon>Geoglobus</taxon>
    </lineage>
</organism>
<gene>
    <name evidence="2" type="ORF">GACE_0134</name>
</gene>
<dbReference type="GO" id="GO:0005829">
    <property type="term" value="C:cytosol"/>
    <property type="evidence" value="ECO:0007669"/>
    <property type="project" value="TreeGrafter"/>
</dbReference>